<evidence type="ECO:0000313" key="2">
    <source>
        <dbReference type="Proteomes" id="UP000298652"/>
    </source>
</evidence>
<accession>A0A4U6WEN7</accession>
<sequence length="43" mass="4943">MENHRRCYRIIMLGHKILPPSQIVAEGVSNSIKKLNRQVVSLL</sequence>
<dbReference type="Proteomes" id="UP000298652">
    <property type="component" value="Chromosome 2"/>
</dbReference>
<proteinExistence type="predicted"/>
<gene>
    <name evidence="1" type="ORF">SEVIR_2G432900v2</name>
</gene>
<keyword evidence="2" id="KW-1185">Reference proteome</keyword>
<dbReference type="Gramene" id="TKW36317">
    <property type="protein sequence ID" value="TKW36317"/>
    <property type="gene ID" value="SEVIR_2G432900v2"/>
</dbReference>
<name>A0A4U6WEN7_SETVI</name>
<dbReference type="AlphaFoldDB" id="A0A4U6WEN7"/>
<evidence type="ECO:0000313" key="1">
    <source>
        <dbReference type="EMBL" id="TKW36317.1"/>
    </source>
</evidence>
<protein>
    <submittedName>
        <fullName evidence="1">Uncharacterized protein</fullName>
    </submittedName>
</protein>
<reference evidence="1" key="1">
    <citation type="submission" date="2019-03" db="EMBL/GenBank/DDBJ databases">
        <title>WGS assembly of Setaria viridis.</title>
        <authorList>
            <person name="Huang P."/>
            <person name="Jenkins J."/>
            <person name="Grimwood J."/>
            <person name="Barry K."/>
            <person name="Healey A."/>
            <person name="Mamidi S."/>
            <person name="Sreedasyam A."/>
            <person name="Shu S."/>
            <person name="Feldman M."/>
            <person name="Wu J."/>
            <person name="Yu Y."/>
            <person name="Chen C."/>
            <person name="Johnson J."/>
            <person name="Rokhsar D."/>
            <person name="Baxter I."/>
            <person name="Schmutz J."/>
            <person name="Brutnell T."/>
            <person name="Kellogg E."/>
        </authorList>
    </citation>
    <scope>NUCLEOTIDE SEQUENCE [LARGE SCALE GENOMIC DNA]</scope>
</reference>
<organism evidence="1 2">
    <name type="scientific">Setaria viridis</name>
    <name type="common">Green bristlegrass</name>
    <name type="synonym">Setaria italica subsp. viridis</name>
    <dbReference type="NCBI Taxonomy" id="4556"/>
    <lineage>
        <taxon>Eukaryota</taxon>
        <taxon>Viridiplantae</taxon>
        <taxon>Streptophyta</taxon>
        <taxon>Embryophyta</taxon>
        <taxon>Tracheophyta</taxon>
        <taxon>Spermatophyta</taxon>
        <taxon>Magnoliopsida</taxon>
        <taxon>Liliopsida</taxon>
        <taxon>Poales</taxon>
        <taxon>Poaceae</taxon>
        <taxon>PACMAD clade</taxon>
        <taxon>Panicoideae</taxon>
        <taxon>Panicodae</taxon>
        <taxon>Paniceae</taxon>
        <taxon>Cenchrinae</taxon>
        <taxon>Setaria</taxon>
    </lineage>
</organism>
<dbReference type="EMBL" id="CM016553">
    <property type="protein sequence ID" value="TKW36317.1"/>
    <property type="molecule type" value="Genomic_DNA"/>
</dbReference>